<evidence type="ECO:0000313" key="3">
    <source>
        <dbReference type="Proteomes" id="UP001498238"/>
    </source>
</evidence>
<reference evidence="2 3" key="1">
    <citation type="submission" date="2024-01" db="EMBL/GenBank/DDBJ databases">
        <title>Characterization of antibiotic resistant novel bacterial strains and their environmental applications.</title>
        <authorList>
            <person name="Manzoor S."/>
            <person name="Abbas S."/>
            <person name="Arshad M."/>
            <person name="Ahmed I."/>
        </authorList>
    </citation>
    <scope>NUCLEOTIDE SEQUENCE [LARGE SCALE GENOMIC DNA]</scope>
    <source>
        <strain evidence="2 3">NCCP-602</strain>
    </source>
</reference>
<proteinExistence type="inferred from homology"/>
<protein>
    <recommendedName>
        <fullName evidence="4">Enoyl-CoA hydratase</fullName>
    </recommendedName>
</protein>
<evidence type="ECO:0008006" key="4">
    <source>
        <dbReference type="Google" id="ProtNLM"/>
    </source>
</evidence>
<dbReference type="Gene3D" id="1.10.12.10">
    <property type="entry name" value="Lyase 2-enoyl-coa Hydratase, Chain A, domain 2"/>
    <property type="match status" value="1"/>
</dbReference>
<dbReference type="SUPFAM" id="SSF52096">
    <property type="entry name" value="ClpP/crotonase"/>
    <property type="match status" value="1"/>
</dbReference>
<comment type="caution">
    <text evidence="2">The sequence shown here is derived from an EMBL/GenBank/DDBJ whole genome shotgun (WGS) entry which is preliminary data.</text>
</comment>
<accession>A0ABP3C9S7</accession>
<dbReference type="InterPro" id="IPR029045">
    <property type="entry name" value="ClpP/crotonase-like_dom_sf"/>
</dbReference>
<dbReference type="EMBL" id="BAAAAF010000010">
    <property type="protein sequence ID" value="GAA0036547.1"/>
    <property type="molecule type" value="Genomic_DNA"/>
</dbReference>
<dbReference type="Proteomes" id="UP001498238">
    <property type="component" value="Unassembled WGS sequence"/>
</dbReference>
<organism evidence="2 3">
    <name type="scientific">Brevibacterium metallidurans</name>
    <dbReference type="NCBI Taxonomy" id="1482676"/>
    <lineage>
        <taxon>Bacteria</taxon>
        <taxon>Bacillati</taxon>
        <taxon>Actinomycetota</taxon>
        <taxon>Actinomycetes</taxon>
        <taxon>Micrococcales</taxon>
        <taxon>Brevibacteriaceae</taxon>
        <taxon>Brevibacterium</taxon>
    </lineage>
</organism>
<name>A0ABP3C9S7_9MICO</name>
<sequence length="66" mass="7139">MAAGAPLALRAIKEVGTAVETVGIKEGFALLRSGELPGYIRMLESEHAAEGPRAFAEKSDPRWRCR</sequence>
<keyword evidence="3" id="KW-1185">Reference proteome</keyword>
<dbReference type="InterPro" id="IPR014748">
    <property type="entry name" value="Enoyl-CoA_hydra_C"/>
</dbReference>
<comment type="similarity">
    <text evidence="1">Belongs to the enoyl-CoA hydratase/isomerase family.</text>
</comment>
<gene>
    <name evidence="2" type="ORF">NCCP602_25080</name>
</gene>
<evidence type="ECO:0000256" key="1">
    <source>
        <dbReference type="ARBA" id="ARBA00005254"/>
    </source>
</evidence>
<evidence type="ECO:0000313" key="2">
    <source>
        <dbReference type="EMBL" id="GAA0036547.1"/>
    </source>
</evidence>